<dbReference type="Proteomes" id="UP000285146">
    <property type="component" value="Unassembled WGS sequence"/>
</dbReference>
<feature type="compositionally biased region" description="Basic and acidic residues" evidence="1">
    <location>
        <begin position="50"/>
        <end position="65"/>
    </location>
</feature>
<dbReference type="InParanoid" id="A0A423XHQ6"/>
<feature type="region of interest" description="Disordered" evidence="1">
    <location>
        <begin position="45"/>
        <end position="65"/>
    </location>
</feature>
<reference evidence="2 3" key="1">
    <citation type="submission" date="2015-09" db="EMBL/GenBank/DDBJ databases">
        <title>Host preference determinants of Valsa canker pathogens revealed by comparative genomics.</title>
        <authorList>
            <person name="Yin Z."/>
            <person name="Huang L."/>
        </authorList>
    </citation>
    <scope>NUCLEOTIDE SEQUENCE [LARGE SCALE GENOMIC DNA]</scope>
    <source>
        <strain evidence="2 3">SXYLt</strain>
    </source>
</reference>
<evidence type="ECO:0000313" key="2">
    <source>
        <dbReference type="EMBL" id="ROW15776.1"/>
    </source>
</evidence>
<feature type="region of interest" description="Disordered" evidence="1">
    <location>
        <begin position="94"/>
        <end position="125"/>
    </location>
</feature>
<gene>
    <name evidence="2" type="ORF">VPNG_02089</name>
</gene>
<accession>A0A423XHQ6</accession>
<dbReference type="AlphaFoldDB" id="A0A423XHQ6"/>
<sequence>MDTGRSLVFTATSLKPVHPFLSSTHRNTTIASSQHQDAWYTLLFDGRQSQPEHSRGAPRRSSAEAKRLLDERLQSYNADDSNSLLARLWDRAAAQCPTQQSAQHSGGQASDRPDPAGSAGRTRLS</sequence>
<dbReference type="OrthoDB" id="10423562at2759"/>
<comment type="caution">
    <text evidence="2">The sequence shown here is derived from an EMBL/GenBank/DDBJ whole genome shotgun (WGS) entry which is preliminary data.</text>
</comment>
<dbReference type="EMBL" id="LKEB01000008">
    <property type="protein sequence ID" value="ROW15776.1"/>
    <property type="molecule type" value="Genomic_DNA"/>
</dbReference>
<protein>
    <submittedName>
        <fullName evidence="2">Uncharacterized protein</fullName>
    </submittedName>
</protein>
<evidence type="ECO:0000256" key="1">
    <source>
        <dbReference type="SAM" id="MobiDB-lite"/>
    </source>
</evidence>
<evidence type="ECO:0000313" key="3">
    <source>
        <dbReference type="Proteomes" id="UP000285146"/>
    </source>
</evidence>
<name>A0A423XHQ6_9PEZI</name>
<organism evidence="2 3">
    <name type="scientific">Cytospora leucostoma</name>
    <dbReference type="NCBI Taxonomy" id="1230097"/>
    <lineage>
        <taxon>Eukaryota</taxon>
        <taxon>Fungi</taxon>
        <taxon>Dikarya</taxon>
        <taxon>Ascomycota</taxon>
        <taxon>Pezizomycotina</taxon>
        <taxon>Sordariomycetes</taxon>
        <taxon>Sordariomycetidae</taxon>
        <taxon>Diaporthales</taxon>
        <taxon>Cytosporaceae</taxon>
        <taxon>Cytospora</taxon>
    </lineage>
</organism>
<keyword evidence="3" id="KW-1185">Reference proteome</keyword>
<proteinExistence type="predicted"/>
<feature type="compositionally biased region" description="Low complexity" evidence="1">
    <location>
        <begin position="99"/>
        <end position="110"/>
    </location>
</feature>